<sequence>MENEDNLETVEEQPLTSNRAEVEQDLAETTDASIFGPISINSLTNQNLIEAIKKQWMRHGLDRRLTIGMNWTAL</sequence>
<name>A0ACA9P645_9GLOM</name>
<dbReference type="Proteomes" id="UP000789366">
    <property type="component" value="Unassembled WGS sequence"/>
</dbReference>
<comment type="caution">
    <text evidence="1">The sequence shown here is derived from an EMBL/GenBank/DDBJ whole genome shotgun (WGS) entry which is preliminary data.</text>
</comment>
<accession>A0ACA9P645</accession>
<proteinExistence type="predicted"/>
<keyword evidence="2" id="KW-1185">Reference proteome</keyword>
<gene>
    <name evidence="1" type="ORF">SPELUC_LOCUS10893</name>
</gene>
<evidence type="ECO:0000313" key="2">
    <source>
        <dbReference type="Proteomes" id="UP000789366"/>
    </source>
</evidence>
<evidence type="ECO:0000313" key="1">
    <source>
        <dbReference type="EMBL" id="CAG8693672.1"/>
    </source>
</evidence>
<organism evidence="1 2">
    <name type="scientific">Cetraspora pellucida</name>
    <dbReference type="NCBI Taxonomy" id="1433469"/>
    <lineage>
        <taxon>Eukaryota</taxon>
        <taxon>Fungi</taxon>
        <taxon>Fungi incertae sedis</taxon>
        <taxon>Mucoromycota</taxon>
        <taxon>Glomeromycotina</taxon>
        <taxon>Glomeromycetes</taxon>
        <taxon>Diversisporales</taxon>
        <taxon>Gigasporaceae</taxon>
        <taxon>Cetraspora</taxon>
    </lineage>
</organism>
<dbReference type="EMBL" id="CAJVPW010021488">
    <property type="protein sequence ID" value="CAG8693672.1"/>
    <property type="molecule type" value="Genomic_DNA"/>
</dbReference>
<reference evidence="1" key="1">
    <citation type="submission" date="2021-06" db="EMBL/GenBank/DDBJ databases">
        <authorList>
            <person name="Kallberg Y."/>
            <person name="Tangrot J."/>
            <person name="Rosling A."/>
        </authorList>
    </citation>
    <scope>NUCLEOTIDE SEQUENCE</scope>
    <source>
        <strain evidence="1">28 12/20/2015</strain>
    </source>
</reference>
<protein>
    <submittedName>
        <fullName evidence="1">9014_t:CDS:1</fullName>
    </submittedName>
</protein>